<evidence type="ECO:0000313" key="6">
    <source>
        <dbReference type="Proteomes" id="UP000622648"/>
    </source>
</evidence>
<keyword evidence="1" id="KW-0472">Membrane</keyword>
<dbReference type="Proteomes" id="UP000622648">
    <property type="component" value="Unassembled WGS sequence"/>
</dbReference>
<dbReference type="PANTHER" id="PTHR42208:SF1">
    <property type="entry name" value="HEAVY METAL TRANSPORTER"/>
    <property type="match status" value="1"/>
</dbReference>
<keyword evidence="1" id="KW-1133">Transmembrane helix</keyword>
<accession>A0A4R2H4Y2</accession>
<reference evidence="3" key="4">
    <citation type="submission" date="2024-05" db="EMBL/GenBank/DDBJ databases">
        <authorList>
            <person name="Sun Q."/>
            <person name="Zhou Y."/>
        </authorList>
    </citation>
    <scope>NUCLEOTIDE SEQUENCE</scope>
    <source>
        <strain evidence="3">CGMCC 1.15644</strain>
    </source>
</reference>
<gene>
    <name evidence="4" type="ORF">EV200_11137</name>
    <name evidence="3" type="ORF">GCM10011413_40970</name>
</gene>
<dbReference type="Pfam" id="PF13386">
    <property type="entry name" value="DsbD_2"/>
    <property type="match status" value="1"/>
</dbReference>
<evidence type="ECO:0000259" key="2">
    <source>
        <dbReference type="Pfam" id="PF13386"/>
    </source>
</evidence>
<dbReference type="InterPro" id="IPR039447">
    <property type="entry name" value="UreH-like_TM_dom"/>
</dbReference>
<dbReference type="PANTHER" id="PTHR42208">
    <property type="entry name" value="HEAVY METAL TRANSPORTER-RELATED"/>
    <property type="match status" value="1"/>
</dbReference>
<keyword evidence="6" id="KW-1185">Reference proteome</keyword>
<protein>
    <submittedName>
        <fullName evidence="3">Membrane protein</fullName>
    </submittedName>
</protein>
<proteinExistence type="predicted"/>
<dbReference type="EMBL" id="BMJO01000010">
    <property type="protein sequence ID" value="GGE70127.1"/>
    <property type="molecule type" value="Genomic_DNA"/>
</dbReference>
<evidence type="ECO:0000313" key="3">
    <source>
        <dbReference type="EMBL" id="GGE70127.1"/>
    </source>
</evidence>
<keyword evidence="1" id="KW-0812">Transmembrane</keyword>
<evidence type="ECO:0000256" key="1">
    <source>
        <dbReference type="SAM" id="Phobius"/>
    </source>
</evidence>
<dbReference type="Proteomes" id="UP000295684">
    <property type="component" value="Unassembled WGS sequence"/>
</dbReference>
<feature type="transmembrane region" description="Helical" evidence="1">
    <location>
        <begin position="158"/>
        <end position="182"/>
    </location>
</feature>
<reference evidence="4 5" key="3">
    <citation type="submission" date="2019-03" db="EMBL/GenBank/DDBJ databases">
        <title>Genomic Encyclopedia of Type Strains, Phase IV (KMG-IV): sequencing the most valuable type-strain genomes for metagenomic binning, comparative biology and taxonomic classification.</title>
        <authorList>
            <person name="Goeker M."/>
        </authorList>
    </citation>
    <scope>NUCLEOTIDE SEQUENCE [LARGE SCALE GENOMIC DNA]</scope>
    <source>
        <strain evidence="4 5">DSM 103236</strain>
    </source>
</reference>
<dbReference type="AlphaFoldDB" id="A0A4R2H4Y2"/>
<dbReference type="OrthoDB" id="594443at2"/>
<organism evidence="4 5">
    <name type="scientific">Pedobacter psychrotolerans</name>
    <dbReference type="NCBI Taxonomy" id="1843235"/>
    <lineage>
        <taxon>Bacteria</taxon>
        <taxon>Pseudomonadati</taxon>
        <taxon>Bacteroidota</taxon>
        <taxon>Sphingobacteriia</taxon>
        <taxon>Sphingobacteriales</taxon>
        <taxon>Sphingobacteriaceae</taxon>
        <taxon>Pedobacter</taxon>
    </lineage>
</organism>
<dbReference type="RefSeq" id="WP_132536208.1">
    <property type="nucleotide sequence ID" value="NZ_BMJO01000010.1"/>
</dbReference>
<evidence type="ECO:0000313" key="4">
    <source>
        <dbReference type="EMBL" id="TCO18700.1"/>
    </source>
</evidence>
<feature type="transmembrane region" description="Helical" evidence="1">
    <location>
        <begin position="194"/>
        <end position="215"/>
    </location>
</feature>
<reference evidence="6" key="2">
    <citation type="journal article" date="2019" name="Int. J. Syst. Evol. Microbiol.">
        <title>The Global Catalogue of Microorganisms (GCM) 10K type strain sequencing project: providing services to taxonomists for standard genome sequencing and annotation.</title>
        <authorList>
            <consortium name="The Broad Institute Genomics Platform"/>
            <consortium name="The Broad Institute Genome Sequencing Center for Infectious Disease"/>
            <person name="Wu L."/>
            <person name="Ma J."/>
        </authorList>
    </citation>
    <scope>NUCLEOTIDE SEQUENCE [LARGE SCALE GENOMIC DNA]</scope>
    <source>
        <strain evidence="6">CGMCC 1.15644</strain>
    </source>
</reference>
<feature type="transmembrane region" description="Helical" evidence="1">
    <location>
        <begin position="120"/>
        <end position="146"/>
    </location>
</feature>
<feature type="transmembrane region" description="Helical" evidence="1">
    <location>
        <begin position="6"/>
        <end position="28"/>
    </location>
</feature>
<name>A0A4R2H4Y2_9SPHI</name>
<evidence type="ECO:0000313" key="5">
    <source>
        <dbReference type="Proteomes" id="UP000295684"/>
    </source>
</evidence>
<feature type="domain" description="Urease accessory protein UreH-like transmembrane" evidence="2">
    <location>
        <begin position="8"/>
        <end position="204"/>
    </location>
</feature>
<feature type="transmembrane region" description="Helical" evidence="1">
    <location>
        <begin position="77"/>
        <end position="99"/>
    </location>
</feature>
<feature type="transmembrane region" description="Helical" evidence="1">
    <location>
        <begin position="49"/>
        <end position="71"/>
    </location>
</feature>
<dbReference type="EMBL" id="SLWO01000011">
    <property type="protein sequence ID" value="TCO18700.1"/>
    <property type="molecule type" value="Genomic_DNA"/>
</dbReference>
<sequence>MTDFLPLAFLMGLLGSLHCAVMCGPIMLGMPFQKQHFLASASQLLLYQLGRISVYVVLGLCAGALGGSIAVFSNQQILSTIIGTLLIFFTLLQLVPHYVKRFAALQNHLLRPISKLMGYVFKLPLWGFFAGALNGIIPCGMVYLALATALNTGSFKAGGIFMLLFGIGTTPLMLMISLGGIFIKQYIPFNTQRLIPWLMLMMGFLLIVRSANLGIPFLSPAPTGRYGQAVDCK</sequence>
<reference evidence="3" key="1">
    <citation type="journal article" date="2014" name="Int. J. Syst. Evol. Microbiol.">
        <title>Complete genome of a new Firmicutes species belonging to the dominant human colonic microbiota ('Ruminococcus bicirculans') reveals two chromosomes and a selective capacity to utilize plant glucans.</title>
        <authorList>
            <consortium name="NISC Comparative Sequencing Program"/>
            <person name="Wegmann U."/>
            <person name="Louis P."/>
            <person name="Goesmann A."/>
            <person name="Henrissat B."/>
            <person name="Duncan S.H."/>
            <person name="Flint H.J."/>
        </authorList>
    </citation>
    <scope>NUCLEOTIDE SEQUENCE</scope>
    <source>
        <strain evidence="3">CGMCC 1.15644</strain>
    </source>
</reference>
<comment type="caution">
    <text evidence="4">The sequence shown here is derived from an EMBL/GenBank/DDBJ whole genome shotgun (WGS) entry which is preliminary data.</text>
</comment>